<evidence type="ECO:0000256" key="4">
    <source>
        <dbReference type="ARBA" id="ARBA00023136"/>
    </source>
</evidence>
<organism evidence="8 9">
    <name type="scientific">Pleurostoma richardsiae</name>
    <dbReference type="NCBI Taxonomy" id="41990"/>
    <lineage>
        <taxon>Eukaryota</taxon>
        <taxon>Fungi</taxon>
        <taxon>Dikarya</taxon>
        <taxon>Ascomycota</taxon>
        <taxon>Pezizomycotina</taxon>
        <taxon>Sordariomycetes</taxon>
        <taxon>Sordariomycetidae</taxon>
        <taxon>Calosphaeriales</taxon>
        <taxon>Pleurostomataceae</taxon>
        <taxon>Pleurostoma</taxon>
    </lineage>
</organism>
<comment type="caution">
    <text evidence="8">The sequence shown here is derived from an EMBL/GenBank/DDBJ whole genome shotgun (WGS) entry which is preliminary data.</text>
</comment>
<feature type="compositionally biased region" description="Low complexity" evidence="5">
    <location>
        <begin position="344"/>
        <end position="355"/>
    </location>
</feature>
<gene>
    <name evidence="8" type="ORF">NKR23_g3076</name>
</gene>
<dbReference type="PANTHER" id="PTHR15549:SF30">
    <property type="entry name" value="MID2 DOMAIN-CONTAINING PROTEIN"/>
    <property type="match status" value="1"/>
</dbReference>
<evidence type="ECO:0000313" key="8">
    <source>
        <dbReference type="EMBL" id="KAJ9151171.1"/>
    </source>
</evidence>
<dbReference type="Proteomes" id="UP001174694">
    <property type="component" value="Unassembled WGS sequence"/>
</dbReference>
<evidence type="ECO:0000256" key="7">
    <source>
        <dbReference type="SAM" id="SignalP"/>
    </source>
</evidence>
<feature type="compositionally biased region" description="Low complexity" evidence="5">
    <location>
        <begin position="372"/>
        <end position="394"/>
    </location>
</feature>
<dbReference type="GO" id="GO:0071944">
    <property type="term" value="C:cell periphery"/>
    <property type="evidence" value="ECO:0007669"/>
    <property type="project" value="UniProtKB-ARBA"/>
</dbReference>
<dbReference type="EMBL" id="JANBVO010000006">
    <property type="protein sequence ID" value="KAJ9151171.1"/>
    <property type="molecule type" value="Genomic_DNA"/>
</dbReference>
<dbReference type="PANTHER" id="PTHR15549">
    <property type="entry name" value="PAIRED IMMUNOGLOBULIN-LIKE TYPE 2 RECEPTOR"/>
    <property type="match status" value="1"/>
</dbReference>
<keyword evidence="7" id="KW-0732">Signal</keyword>
<comment type="subcellular location">
    <subcellularLocation>
        <location evidence="1">Membrane</location>
        <topology evidence="1">Single-pass membrane protein</topology>
    </subcellularLocation>
</comment>
<feature type="compositionally biased region" description="Low complexity" evidence="5">
    <location>
        <begin position="439"/>
        <end position="450"/>
    </location>
</feature>
<dbReference type="GO" id="GO:0016020">
    <property type="term" value="C:membrane"/>
    <property type="evidence" value="ECO:0007669"/>
    <property type="project" value="UniProtKB-SubCell"/>
</dbReference>
<feature type="signal peptide" evidence="7">
    <location>
        <begin position="1"/>
        <end position="21"/>
    </location>
</feature>
<sequence length="628" mass="63073">MRFAQLRLLLPLGFTASWATAAEVVYVTDLSIFTYLAPCAASAVSQNIQALTYDHCPEAVTDLQGCVCTKDNNFASISSGIQASVSYSCGSTASDDVASAQTVLTAYCNQNSIPTFPTPTSPVSQLITDVPEFEYLAPCAASGLSLAVGTLTWELCPEEPTALATCACSKNQNSLLVSQMINSNVKYSCASHSADITSAQEMFAAYCAMGNGTTSFPTPTDPPGHMTYYITALTQFAALAPCAASAVSQAVAYQTWDLCPDGAEALASCACIKESMSGSISNSVTSNVKYSCSSTASEDITSALSVFDFYCQAARAEVTAAGVTDSVTETSPTARGATGGTGSGTKSTSTASNSGSGSGSGSGGGSSGDGSSGSSSGSSGSGSGSSSSSSSSPNTAVIAGAVVGVVVGLGLIGAIVFYLMWNARRRRAAKEAAAAAAAAAPPGGPEFAAGTGKPELAGTAIASMPPPPPSPSPSALKAGASPRTDSVSPVSAGPYPPPQAGELHGNYPAPPPELHGNHNMPPELRGQMPAPYPPPGTSELQGQHSYPQPQGAAGGQRLYGQPDMPGGGGQQRPVHEVHGQGAVWQADSRPVVGPRAELQGGMGYQAGPVGGYHELDGAGYGGGYGQAR</sequence>
<keyword evidence="4 6" id="KW-0472">Membrane</keyword>
<name>A0AA38VU68_9PEZI</name>
<keyword evidence="9" id="KW-1185">Reference proteome</keyword>
<keyword evidence="3 6" id="KW-1133">Transmembrane helix</keyword>
<keyword evidence="2 6" id="KW-0812">Transmembrane</keyword>
<feature type="transmembrane region" description="Helical" evidence="6">
    <location>
        <begin position="396"/>
        <end position="421"/>
    </location>
</feature>
<dbReference type="AlphaFoldDB" id="A0AA38VU68"/>
<reference evidence="8" key="1">
    <citation type="submission" date="2022-07" db="EMBL/GenBank/DDBJ databases">
        <title>Fungi with potential for degradation of polypropylene.</title>
        <authorList>
            <person name="Gostincar C."/>
        </authorList>
    </citation>
    <scope>NUCLEOTIDE SEQUENCE</scope>
    <source>
        <strain evidence="8">EXF-13308</strain>
    </source>
</reference>
<evidence type="ECO:0000256" key="5">
    <source>
        <dbReference type="SAM" id="MobiDB-lite"/>
    </source>
</evidence>
<dbReference type="InterPro" id="IPR051694">
    <property type="entry name" value="Immunoregulatory_rcpt-like"/>
</dbReference>
<feature type="compositionally biased region" description="Polar residues" evidence="5">
    <location>
        <begin position="538"/>
        <end position="548"/>
    </location>
</feature>
<evidence type="ECO:0000256" key="2">
    <source>
        <dbReference type="ARBA" id="ARBA00022692"/>
    </source>
</evidence>
<evidence type="ECO:0000256" key="6">
    <source>
        <dbReference type="SAM" id="Phobius"/>
    </source>
</evidence>
<feature type="region of interest" description="Disordered" evidence="5">
    <location>
        <begin position="439"/>
        <end position="574"/>
    </location>
</feature>
<evidence type="ECO:0000313" key="9">
    <source>
        <dbReference type="Proteomes" id="UP001174694"/>
    </source>
</evidence>
<evidence type="ECO:0000256" key="3">
    <source>
        <dbReference type="ARBA" id="ARBA00022989"/>
    </source>
</evidence>
<protein>
    <submittedName>
        <fullName evidence="8">TPR/MLP1/MLP2-like protein</fullName>
    </submittedName>
</protein>
<feature type="compositionally biased region" description="Gly residues" evidence="5">
    <location>
        <begin position="356"/>
        <end position="371"/>
    </location>
</feature>
<feature type="region of interest" description="Disordered" evidence="5">
    <location>
        <begin position="322"/>
        <end position="394"/>
    </location>
</feature>
<feature type="compositionally biased region" description="Low complexity" evidence="5">
    <location>
        <begin position="473"/>
        <end position="482"/>
    </location>
</feature>
<accession>A0AA38VU68</accession>
<feature type="chain" id="PRO_5041416474" evidence="7">
    <location>
        <begin position="22"/>
        <end position="628"/>
    </location>
</feature>
<proteinExistence type="predicted"/>
<evidence type="ECO:0000256" key="1">
    <source>
        <dbReference type="ARBA" id="ARBA00004167"/>
    </source>
</evidence>